<sequence>MAWGNLYTYNKIQPIPSPGISIMPVLNQSDAQPNLLFYTWKNWDQPNYYERKKKSYFILQNEMKKYKE</sequence>
<name>A0A0U5AZT8_9BACL</name>
<reference evidence="1 2" key="1">
    <citation type="submission" date="2015-12" db="EMBL/GenBank/DDBJ databases">
        <title>Genome sequence of Aneurinibacillus soli.</title>
        <authorList>
            <person name="Lee J.S."/>
            <person name="Lee K.C."/>
            <person name="Kim K.K."/>
            <person name="Lee B.W."/>
        </authorList>
    </citation>
    <scope>NUCLEOTIDE SEQUENCE [LARGE SCALE GENOMIC DNA]</scope>
    <source>
        <strain evidence="1 2">CB4</strain>
    </source>
</reference>
<evidence type="ECO:0000313" key="1">
    <source>
        <dbReference type="EMBL" id="BAU27794.1"/>
    </source>
</evidence>
<dbReference type="Proteomes" id="UP000217696">
    <property type="component" value="Chromosome"/>
</dbReference>
<dbReference type="OrthoDB" id="916275at2"/>
<protein>
    <submittedName>
        <fullName evidence="1">Uncharacterized protein</fullName>
    </submittedName>
</protein>
<evidence type="ECO:0000313" key="2">
    <source>
        <dbReference type="Proteomes" id="UP000217696"/>
    </source>
</evidence>
<keyword evidence="2" id="KW-1185">Reference proteome</keyword>
<dbReference type="EMBL" id="AP017312">
    <property type="protein sequence ID" value="BAU27794.1"/>
    <property type="molecule type" value="Genomic_DNA"/>
</dbReference>
<proteinExistence type="predicted"/>
<dbReference type="AlphaFoldDB" id="A0A0U5AZT8"/>
<accession>A0A0U5AZT8</accession>
<dbReference type="KEGG" id="asoc:CB4_01968"/>
<organism evidence="1 2">
    <name type="scientific">Aneurinibacillus soli</name>
    <dbReference type="NCBI Taxonomy" id="1500254"/>
    <lineage>
        <taxon>Bacteria</taxon>
        <taxon>Bacillati</taxon>
        <taxon>Bacillota</taxon>
        <taxon>Bacilli</taxon>
        <taxon>Bacillales</taxon>
        <taxon>Paenibacillaceae</taxon>
        <taxon>Aneurinibacillus group</taxon>
        <taxon>Aneurinibacillus</taxon>
    </lineage>
</organism>
<dbReference type="RefSeq" id="WP_146226613.1">
    <property type="nucleotide sequence ID" value="NZ_AP017312.1"/>
</dbReference>
<gene>
    <name evidence="1" type="ORF">CB4_01968</name>
</gene>